<reference evidence="2 3" key="1">
    <citation type="journal article" date="2017" name="Environ. Microbiol.">
        <title>Decay of the glycolytic pathway and adaptation to intranuclear parasitism within Enterocytozoonidae microsporidia.</title>
        <authorList>
            <person name="Wiredu Boakye D."/>
            <person name="Jaroenlak P."/>
            <person name="Prachumwat A."/>
            <person name="Williams T.A."/>
            <person name="Bateman K.S."/>
            <person name="Itsathitphaisarn O."/>
            <person name="Sritunyalucksana K."/>
            <person name="Paszkiewicz K.H."/>
            <person name="Moore K.A."/>
            <person name="Stentiford G.D."/>
            <person name="Williams B.A."/>
        </authorList>
    </citation>
    <scope>NUCLEOTIDE SEQUENCE [LARGE SCALE GENOMIC DNA]</scope>
    <source>
        <strain evidence="2 3">TH1</strain>
    </source>
</reference>
<keyword evidence="1" id="KW-0732">Signal</keyword>
<evidence type="ECO:0000313" key="3">
    <source>
        <dbReference type="Proteomes" id="UP000192758"/>
    </source>
</evidence>
<feature type="signal peptide" evidence="1">
    <location>
        <begin position="1"/>
        <end position="17"/>
    </location>
</feature>
<name>A0A1W0E4I3_9MICR</name>
<gene>
    <name evidence="2" type="ORF">EHP00_1143</name>
</gene>
<dbReference type="EMBL" id="MNPJ01000022">
    <property type="protein sequence ID" value="OQS54136.1"/>
    <property type="molecule type" value="Genomic_DNA"/>
</dbReference>
<dbReference type="Proteomes" id="UP000192758">
    <property type="component" value="Unassembled WGS sequence"/>
</dbReference>
<comment type="caution">
    <text evidence="2">The sequence shown here is derived from an EMBL/GenBank/DDBJ whole genome shotgun (WGS) entry which is preliminary data.</text>
</comment>
<feature type="chain" id="PRO_5013184425" evidence="1">
    <location>
        <begin position="18"/>
        <end position="304"/>
    </location>
</feature>
<dbReference type="VEuPathDB" id="MicrosporidiaDB:EHP00_1143"/>
<protein>
    <submittedName>
        <fullName evidence="2">Uncharacterized protein</fullName>
    </submittedName>
</protein>
<dbReference type="AlphaFoldDB" id="A0A1W0E4I3"/>
<accession>A0A1W0E4I3</accession>
<evidence type="ECO:0000256" key="1">
    <source>
        <dbReference type="SAM" id="SignalP"/>
    </source>
</evidence>
<keyword evidence="3" id="KW-1185">Reference proteome</keyword>
<organism evidence="2 3">
    <name type="scientific">Ecytonucleospora hepatopenaei</name>
    <dbReference type="NCBI Taxonomy" id="646526"/>
    <lineage>
        <taxon>Eukaryota</taxon>
        <taxon>Fungi</taxon>
        <taxon>Fungi incertae sedis</taxon>
        <taxon>Microsporidia</taxon>
        <taxon>Enterocytozoonidae</taxon>
        <taxon>Ecytonucleospora</taxon>
    </lineage>
</organism>
<proteinExistence type="predicted"/>
<evidence type="ECO:0000313" key="2">
    <source>
        <dbReference type="EMBL" id="OQS54136.1"/>
    </source>
</evidence>
<sequence length="304" mass="36389">MLLFYATLILVASEYSGNFIITKKPFEHEEESYNDKWLVNNNFELNNTICDSISPTLHIAHNNFVLVAKSYLRNVEDYLKYIPLPVFLNNYHRFLKKQRELSFDTDPFNGVIKSIMMSFLTDDNHFLNIKNSIYIFLQTEKRMAGYFKMFFKDIDEKLLNLSKFYGLSHQTQNDQDEFSRNFYETRCYLKKCLKIIYQQRYSYSKTYFSNGPEEDVNIVLSKSSKNIYVTNEMILLNLFCFFKLQSYCNSNTYDTKYAEYIQHEDLFLIKMCICYNEMLFRNINSCAVIINKQINNLFMMNLFN</sequence>